<dbReference type="Pfam" id="PF01850">
    <property type="entry name" value="PIN"/>
    <property type="match status" value="1"/>
</dbReference>
<dbReference type="InterPro" id="IPR029060">
    <property type="entry name" value="PIN-like_dom_sf"/>
</dbReference>
<dbReference type="RefSeq" id="WP_345184328.1">
    <property type="nucleotide sequence ID" value="NZ_BAABGP010000004.1"/>
</dbReference>
<dbReference type="CDD" id="cd18683">
    <property type="entry name" value="PIN_VapC-like"/>
    <property type="match status" value="1"/>
</dbReference>
<comment type="caution">
    <text evidence="6">The sequence shown here is derived from an EMBL/GenBank/DDBJ whole genome shotgun (WGS) entry which is preliminary data.</text>
</comment>
<evidence type="ECO:0000256" key="4">
    <source>
        <dbReference type="ARBA" id="ARBA00022842"/>
    </source>
</evidence>
<protein>
    <submittedName>
        <fullName evidence="6">PIN domain-containing protein</fullName>
    </submittedName>
</protein>
<feature type="domain" description="PIN" evidence="5">
    <location>
        <begin position="13"/>
        <end position="131"/>
    </location>
</feature>
<evidence type="ECO:0000259" key="5">
    <source>
        <dbReference type="Pfam" id="PF01850"/>
    </source>
</evidence>
<evidence type="ECO:0000313" key="7">
    <source>
        <dbReference type="Proteomes" id="UP001500731"/>
    </source>
</evidence>
<sequence>MNRLGLTDGLVGIDTNVILRYLIRDDEAQFAAAAEVLEACTPDKPGFLTAVNLAEIYWVLQRSYRLSREASLSMIRRLLEVETLEFDDSEGIVQAVELAENGADFADALIHATYLQFGVSEAVTFDRAAARRLGWRLLEG</sequence>
<keyword evidence="3" id="KW-0378">Hydrolase</keyword>
<keyword evidence="7" id="KW-1185">Reference proteome</keyword>
<dbReference type="EMBL" id="BAABGP010000004">
    <property type="protein sequence ID" value="GAA4480176.1"/>
    <property type="molecule type" value="Genomic_DNA"/>
</dbReference>
<gene>
    <name evidence="6" type="ORF">GCM10023171_06610</name>
</gene>
<name>A0ABP8P1I6_9MICO</name>
<dbReference type="SUPFAM" id="SSF88723">
    <property type="entry name" value="PIN domain-like"/>
    <property type="match status" value="1"/>
</dbReference>
<keyword evidence="2" id="KW-0479">Metal-binding</keyword>
<organism evidence="6 7">
    <name type="scientific">Microbacterium panaciterrae</name>
    <dbReference type="NCBI Taxonomy" id="985759"/>
    <lineage>
        <taxon>Bacteria</taxon>
        <taxon>Bacillati</taxon>
        <taxon>Actinomycetota</taxon>
        <taxon>Actinomycetes</taxon>
        <taxon>Micrococcales</taxon>
        <taxon>Microbacteriaceae</taxon>
        <taxon>Microbacterium</taxon>
    </lineage>
</organism>
<evidence type="ECO:0000256" key="1">
    <source>
        <dbReference type="ARBA" id="ARBA00022722"/>
    </source>
</evidence>
<evidence type="ECO:0000313" key="6">
    <source>
        <dbReference type="EMBL" id="GAA4480176.1"/>
    </source>
</evidence>
<dbReference type="Proteomes" id="UP001500731">
    <property type="component" value="Unassembled WGS sequence"/>
</dbReference>
<dbReference type="PANTHER" id="PTHR39664">
    <property type="match status" value="1"/>
</dbReference>
<dbReference type="Gene3D" id="3.40.50.1010">
    <property type="entry name" value="5'-nuclease"/>
    <property type="match status" value="1"/>
</dbReference>
<accession>A0ABP8P1I6</accession>
<keyword evidence="1" id="KW-0540">Nuclease</keyword>
<dbReference type="PANTHER" id="PTHR39664:SF2">
    <property type="entry name" value="NUCLEIC ACID-BINDING PROTEIN, CONTAINING PIN DOMAIN-RELATED"/>
    <property type="match status" value="1"/>
</dbReference>
<evidence type="ECO:0000256" key="2">
    <source>
        <dbReference type="ARBA" id="ARBA00022723"/>
    </source>
</evidence>
<keyword evidence="4" id="KW-0460">Magnesium</keyword>
<reference evidence="7" key="1">
    <citation type="journal article" date="2019" name="Int. J. Syst. Evol. Microbiol.">
        <title>The Global Catalogue of Microorganisms (GCM) 10K type strain sequencing project: providing services to taxonomists for standard genome sequencing and annotation.</title>
        <authorList>
            <consortium name="The Broad Institute Genomics Platform"/>
            <consortium name="The Broad Institute Genome Sequencing Center for Infectious Disease"/>
            <person name="Wu L."/>
            <person name="Ma J."/>
        </authorList>
    </citation>
    <scope>NUCLEOTIDE SEQUENCE [LARGE SCALE GENOMIC DNA]</scope>
    <source>
        <strain evidence="7">JCM 17839</strain>
    </source>
</reference>
<proteinExistence type="predicted"/>
<evidence type="ECO:0000256" key="3">
    <source>
        <dbReference type="ARBA" id="ARBA00022801"/>
    </source>
</evidence>
<dbReference type="InterPro" id="IPR002716">
    <property type="entry name" value="PIN_dom"/>
</dbReference>